<dbReference type="InterPro" id="IPR032675">
    <property type="entry name" value="LRR_dom_sf"/>
</dbReference>
<evidence type="ECO:0000259" key="1">
    <source>
        <dbReference type="Pfam" id="PF13013"/>
    </source>
</evidence>
<protein>
    <recommendedName>
        <fullName evidence="1">F-box domain-containing protein</fullName>
    </recommendedName>
</protein>
<dbReference type="EMBL" id="JAACJO010000002">
    <property type="protein sequence ID" value="KAF5361850.1"/>
    <property type="molecule type" value="Genomic_DNA"/>
</dbReference>
<dbReference type="InterPro" id="IPR001810">
    <property type="entry name" value="F-box_dom"/>
</dbReference>
<sequence length="550" mass="63157">MGYRSSELYYFPNPPQLSYPPNVTIDDLPAEILRLIFKAYLDIEYHGDWSQPTVRHSKETFASPLPLTQVCYRWRRIAGEFPDLWTSIFILGPAVKHIDLVNLWIARSNLRPLTIQFIERNFGKPEGEINKLTSSLLCNLLYKWGPWWRDIDFEFSSKIVGNGGMVPPCINDKIPNELDLTLRKARIIDREAWNRAVTENIWREIVHCPTLEQLEVEILNIGPPHANLKELKIEYPVSFETIFRFFEACPDLRKLEVGIWDPQWQHAHHRFKSTSIITKSLRHLSIVDDLEFRPSPIPIIEALTAHNLEYLDIGYIDAERALETFSALLAFIDRSGCTLKTLRGLPIPVYMSEDQLSRIFSLPQLCKLEELQVSGATRAFHRVLTAPTLPYSQTDFSIESYGKPGVLPHLKTLECTSMCPSAMEFSDMILSRMNTLTKIEARGSAHLASLRLSPLLWSHPDLTVEYNRATEEGENGELINIWCDRIRTKESLKCHQVDDACFDPVIQHYKNSRRPHISHDPIFQGIRCQGCTVGDCYYLEGTGCMANIES</sequence>
<keyword evidence="3" id="KW-1185">Reference proteome</keyword>
<gene>
    <name evidence="2" type="ORF">D9756_002055</name>
</gene>
<evidence type="ECO:0000313" key="3">
    <source>
        <dbReference type="Proteomes" id="UP000559027"/>
    </source>
</evidence>
<name>A0A8H5LLF0_9AGAR</name>
<accession>A0A8H5LLF0</accession>
<feature type="domain" description="F-box" evidence="1">
    <location>
        <begin position="21"/>
        <end position="78"/>
    </location>
</feature>
<proteinExistence type="predicted"/>
<comment type="caution">
    <text evidence="2">The sequence shown here is derived from an EMBL/GenBank/DDBJ whole genome shotgun (WGS) entry which is preliminary data.</text>
</comment>
<dbReference type="AlphaFoldDB" id="A0A8H5LLF0"/>
<organism evidence="2 3">
    <name type="scientific">Leucocoprinus leucothites</name>
    <dbReference type="NCBI Taxonomy" id="201217"/>
    <lineage>
        <taxon>Eukaryota</taxon>
        <taxon>Fungi</taxon>
        <taxon>Dikarya</taxon>
        <taxon>Basidiomycota</taxon>
        <taxon>Agaricomycotina</taxon>
        <taxon>Agaricomycetes</taxon>
        <taxon>Agaricomycetidae</taxon>
        <taxon>Agaricales</taxon>
        <taxon>Agaricineae</taxon>
        <taxon>Agaricaceae</taxon>
        <taxon>Leucocoprinus</taxon>
    </lineage>
</organism>
<evidence type="ECO:0000313" key="2">
    <source>
        <dbReference type="EMBL" id="KAF5361850.1"/>
    </source>
</evidence>
<dbReference type="Gene3D" id="3.80.10.10">
    <property type="entry name" value="Ribonuclease Inhibitor"/>
    <property type="match status" value="1"/>
</dbReference>
<dbReference type="Gene3D" id="1.20.1280.50">
    <property type="match status" value="1"/>
</dbReference>
<dbReference type="Proteomes" id="UP000559027">
    <property type="component" value="Unassembled WGS sequence"/>
</dbReference>
<dbReference type="OrthoDB" id="2891109at2759"/>
<dbReference type="Pfam" id="PF13013">
    <property type="entry name" value="F-box-like_2"/>
    <property type="match status" value="1"/>
</dbReference>
<reference evidence="2 3" key="1">
    <citation type="journal article" date="2020" name="ISME J.">
        <title>Uncovering the hidden diversity of litter-decomposition mechanisms in mushroom-forming fungi.</title>
        <authorList>
            <person name="Floudas D."/>
            <person name="Bentzer J."/>
            <person name="Ahren D."/>
            <person name="Johansson T."/>
            <person name="Persson P."/>
            <person name="Tunlid A."/>
        </authorList>
    </citation>
    <scope>NUCLEOTIDE SEQUENCE [LARGE SCALE GENOMIC DNA]</scope>
    <source>
        <strain evidence="2 3">CBS 146.42</strain>
    </source>
</reference>
<dbReference type="SUPFAM" id="SSF52047">
    <property type="entry name" value="RNI-like"/>
    <property type="match status" value="1"/>
</dbReference>